<dbReference type="GO" id="GO:0005840">
    <property type="term" value="C:ribosome"/>
    <property type="evidence" value="ECO:0007669"/>
    <property type="project" value="UniProtKB-KW"/>
</dbReference>
<protein>
    <recommendedName>
        <fullName evidence="5">Small ribosomal subunit protein uS8</fullName>
    </recommendedName>
</protein>
<dbReference type="InterPro" id="IPR047863">
    <property type="entry name" value="Ribosomal_uS8_CS"/>
</dbReference>
<dbReference type="Pfam" id="PF00410">
    <property type="entry name" value="Ribosomal_S8"/>
    <property type="match status" value="1"/>
</dbReference>
<dbReference type="Gene3D" id="3.30.1370.30">
    <property type="match status" value="1"/>
</dbReference>
<dbReference type="Proteomes" id="UP000732298">
    <property type="component" value="Unassembled WGS sequence"/>
</dbReference>
<evidence type="ECO:0000313" key="8">
    <source>
        <dbReference type="Proteomes" id="UP000732298"/>
    </source>
</evidence>
<dbReference type="AlphaFoldDB" id="A0A8T3YM45"/>
<proteinExistence type="inferred from homology"/>
<evidence type="ECO:0000256" key="2">
    <source>
        <dbReference type="ARBA" id="ARBA00022730"/>
    </source>
</evidence>
<comment type="subunit">
    <text evidence="5">Part of the 30S ribosomal subunit.</text>
</comment>
<evidence type="ECO:0000256" key="3">
    <source>
        <dbReference type="ARBA" id="ARBA00022980"/>
    </source>
</evidence>
<name>A0A8T3YM45_9ARCH</name>
<evidence type="ECO:0000256" key="5">
    <source>
        <dbReference type="HAMAP-Rule" id="MF_01302"/>
    </source>
</evidence>
<dbReference type="Gene3D" id="3.30.1490.10">
    <property type="match status" value="1"/>
</dbReference>
<accession>A0A8T3YM45</accession>
<evidence type="ECO:0000256" key="6">
    <source>
        <dbReference type="RuleBase" id="RU003660"/>
    </source>
</evidence>
<comment type="caution">
    <text evidence="7">The sequence shown here is derived from an EMBL/GenBank/DDBJ whole genome shotgun (WGS) entry which is preliminary data.</text>
</comment>
<sequence length="130" mass="14487">MSRTDPIADALTNLKNHEDAAKAEVALRPASRLLKEILRIMQDKGYIGGFEEIGDTRGGTIKVKLVGRINQAKAIKPRYAVKKDEFEKFEKKYLPAYDVGTIIVSTPKGVLTHIEAKEKNLGGRLLAYVY</sequence>
<keyword evidence="2 5" id="KW-0699">rRNA-binding</keyword>
<dbReference type="PANTHER" id="PTHR11758">
    <property type="entry name" value="40S RIBOSOMAL PROTEIN S15A"/>
    <property type="match status" value="1"/>
</dbReference>
<keyword evidence="4 5" id="KW-0687">Ribonucleoprotein</keyword>
<dbReference type="GO" id="GO:0003735">
    <property type="term" value="F:structural constituent of ribosome"/>
    <property type="evidence" value="ECO:0007669"/>
    <property type="project" value="InterPro"/>
</dbReference>
<dbReference type="EMBL" id="JACQPB010000019">
    <property type="protein sequence ID" value="MBI4210138.1"/>
    <property type="molecule type" value="Genomic_DNA"/>
</dbReference>
<evidence type="ECO:0000256" key="4">
    <source>
        <dbReference type="ARBA" id="ARBA00023274"/>
    </source>
</evidence>
<dbReference type="HAMAP" id="MF_01302_A">
    <property type="entry name" value="Ribosomal_uS8_A"/>
    <property type="match status" value="1"/>
</dbReference>
<organism evidence="7 8">
    <name type="scientific">Candidatus Iainarchaeum sp</name>
    <dbReference type="NCBI Taxonomy" id="3101447"/>
    <lineage>
        <taxon>Archaea</taxon>
        <taxon>Candidatus Iainarchaeota</taxon>
        <taxon>Candidatus Iainarchaeia</taxon>
        <taxon>Candidatus Iainarchaeales</taxon>
        <taxon>Candidatus Iainarchaeaceae</taxon>
        <taxon>Candidatus Iainarchaeum</taxon>
    </lineage>
</organism>
<dbReference type="GO" id="GO:0019843">
    <property type="term" value="F:rRNA binding"/>
    <property type="evidence" value="ECO:0007669"/>
    <property type="project" value="UniProtKB-UniRule"/>
</dbReference>
<comment type="similarity">
    <text evidence="1 5 6">Belongs to the universal ribosomal protein uS8 family.</text>
</comment>
<dbReference type="NCBIfam" id="NF003115">
    <property type="entry name" value="PRK04034.1"/>
    <property type="match status" value="1"/>
</dbReference>
<evidence type="ECO:0000313" key="7">
    <source>
        <dbReference type="EMBL" id="MBI4210138.1"/>
    </source>
</evidence>
<keyword evidence="5" id="KW-0694">RNA-binding</keyword>
<reference evidence="7" key="1">
    <citation type="submission" date="2020-07" db="EMBL/GenBank/DDBJ databases">
        <title>Huge and variable diversity of episymbiotic CPR bacteria and DPANN archaea in groundwater ecosystems.</title>
        <authorList>
            <person name="He C.Y."/>
            <person name="Keren R."/>
            <person name="Whittaker M."/>
            <person name="Farag I.F."/>
            <person name="Doudna J."/>
            <person name="Cate J.H.D."/>
            <person name="Banfield J.F."/>
        </authorList>
    </citation>
    <scope>NUCLEOTIDE SEQUENCE</scope>
    <source>
        <strain evidence="7">NC_groundwater_1296_Ag_S-0.2um_52_80</strain>
    </source>
</reference>
<keyword evidence="3 5" id="KW-0689">Ribosomal protein</keyword>
<dbReference type="SUPFAM" id="SSF56047">
    <property type="entry name" value="Ribosomal protein S8"/>
    <property type="match status" value="1"/>
</dbReference>
<dbReference type="GO" id="GO:0006412">
    <property type="term" value="P:translation"/>
    <property type="evidence" value="ECO:0007669"/>
    <property type="project" value="UniProtKB-UniRule"/>
</dbReference>
<dbReference type="InterPro" id="IPR035987">
    <property type="entry name" value="Ribosomal_uS8_sf"/>
</dbReference>
<dbReference type="PROSITE" id="PS00053">
    <property type="entry name" value="RIBOSOMAL_S8"/>
    <property type="match status" value="1"/>
</dbReference>
<dbReference type="InterPro" id="IPR000630">
    <property type="entry name" value="Ribosomal_uS8"/>
</dbReference>
<dbReference type="GO" id="GO:1990904">
    <property type="term" value="C:ribonucleoprotein complex"/>
    <property type="evidence" value="ECO:0007669"/>
    <property type="project" value="UniProtKB-KW"/>
</dbReference>
<gene>
    <name evidence="5" type="primary">rps8</name>
    <name evidence="7" type="ORF">HY544_01350</name>
</gene>
<comment type="function">
    <text evidence="5">One of the primary rRNA binding proteins, it binds directly to 16S rRNA central domain where it helps coordinate assembly of the platform of the 30S subunit.</text>
</comment>
<evidence type="ECO:0000256" key="1">
    <source>
        <dbReference type="ARBA" id="ARBA00006471"/>
    </source>
</evidence>